<dbReference type="Proteomes" id="UP000828390">
    <property type="component" value="Unassembled WGS sequence"/>
</dbReference>
<dbReference type="AlphaFoldDB" id="A0A9D4G589"/>
<organism evidence="1 2">
    <name type="scientific">Dreissena polymorpha</name>
    <name type="common">Zebra mussel</name>
    <name type="synonym">Mytilus polymorpha</name>
    <dbReference type="NCBI Taxonomy" id="45954"/>
    <lineage>
        <taxon>Eukaryota</taxon>
        <taxon>Metazoa</taxon>
        <taxon>Spiralia</taxon>
        <taxon>Lophotrochozoa</taxon>
        <taxon>Mollusca</taxon>
        <taxon>Bivalvia</taxon>
        <taxon>Autobranchia</taxon>
        <taxon>Heteroconchia</taxon>
        <taxon>Euheterodonta</taxon>
        <taxon>Imparidentia</taxon>
        <taxon>Neoheterodontei</taxon>
        <taxon>Myida</taxon>
        <taxon>Dreissenoidea</taxon>
        <taxon>Dreissenidae</taxon>
        <taxon>Dreissena</taxon>
    </lineage>
</organism>
<name>A0A9D4G589_DREPO</name>
<proteinExistence type="predicted"/>
<keyword evidence="2" id="KW-1185">Reference proteome</keyword>
<evidence type="ECO:0000313" key="1">
    <source>
        <dbReference type="EMBL" id="KAH3810616.1"/>
    </source>
</evidence>
<reference evidence="1" key="2">
    <citation type="submission" date="2020-11" db="EMBL/GenBank/DDBJ databases">
        <authorList>
            <person name="McCartney M.A."/>
            <person name="Auch B."/>
            <person name="Kono T."/>
            <person name="Mallez S."/>
            <person name="Becker A."/>
            <person name="Gohl D.M."/>
            <person name="Silverstein K.A.T."/>
            <person name="Koren S."/>
            <person name="Bechman K.B."/>
            <person name="Herman A."/>
            <person name="Abrahante J.E."/>
            <person name="Garbe J."/>
        </authorList>
    </citation>
    <scope>NUCLEOTIDE SEQUENCE</scope>
    <source>
        <strain evidence="1">Duluth1</strain>
        <tissue evidence="1">Whole animal</tissue>
    </source>
</reference>
<comment type="caution">
    <text evidence="1">The sequence shown here is derived from an EMBL/GenBank/DDBJ whole genome shotgun (WGS) entry which is preliminary data.</text>
</comment>
<gene>
    <name evidence="1" type="ORF">DPMN_139009</name>
</gene>
<sequence>MALETTLNEIIKTNAKVVDALKQFEDGKAKMEYALIAMEKKQVDMESRLLNLLTVHLI</sequence>
<protein>
    <submittedName>
        <fullName evidence="1">Uncharacterized protein</fullName>
    </submittedName>
</protein>
<reference evidence="1" key="1">
    <citation type="journal article" date="2019" name="bioRxiv">
        <title>The Genome of the Zebra Mussel, Dreissena polymorpha: A Resource for Invasive Species Research.</title>
        <authorList>
            <person name="McCartney M.A."/>
            <person name="Auch B."/>
            <person name="Kono T."/>
            <person name="Mallez S."/>
            <person name="Zhang Y."/>
            <person name="Obille A."/>
            <person name="Becker A."/>
            <person name="Abrahante J.E."/>
            <person name="Garbe J."/>
            <person name="Badalamenti J.P."/>
            <person name="Herman A."/>
            <person name="Mangelson H."/>
            <person name="Liachko I."/>
            <person name="Sullivan S."/>
            <person name="Sone E.D."/>
            <person name="Koren S."/>
            <person name="Silverstein K.A.T."/>
            <person name="Beckman K.B."/>
            <person name="Gohl D.M."/>
        </authorList>
    </citation>
    <scope>NUCLEOTIDE SEQUENCE</scope>
    <source>
        <strain evidence="1">Duluth1</strain>
        <tissue evidence="1">Whole animal</tissue>
    </source>
</reference>
<evidence type="ECO:0000313" key="2">
    <source>
        <dbReference type="Proteomes" id="UP000828390"/>
    </source>
</evidence>
<accession>A0A9D4G589</accession>
<dbReference type="EMBL" id="JAIWYP010000006">
    <property type="protein sequence ID" value="KAH3810616.1"/>
    <property type="molecule type" value="Genomic_DNA"/>
</dbReference>